<reference evidence="2" key="3">
    <citation type="submission" date="2025-08" db="UniProtKB">
        <authorList>
            <consortium name="Ensembl"/>
        </authorList>
    </citation>
    <scope>IDENTIFICATION</scope>
</reference>
<dbReference type="Proteomes" id="UP000008144">
    <property type="component" value="Chromosome 10"/>
</dbReference>
<accession>H2XSL7</accession>
<keyword evidence="1" id="KW-1133">Transmembrane helix</keyword>
<evidence type="ECO:0000313" key="2">
    <source>
        <dbReference type="Ensembl" id="ENSCINP00000032651.1"/>
    </source>
</evidence>
<sequence length="138" mass="15382">MAMAQFPVEKCVKNLNCSSGMCCVGCGGYCCSFNNWIKCGKINEVEKPSSSTKLAIILSSILVLMVLVLLLQSLLRRRMRRRAADTDVNFQPRVSGFVNNELPEVTSPPHYDDIHLYKELGADNKQAIYYCVPGIKCT</sequence>
<dbReference type="Ensembl" id="ENSCINT00000030650.1">
    <property type="protein sequence ID" value="ENSCINP00000032651.1"/>
    <property type="gene ID" value="ENSCING00000023506.1"/>
</dbReference>
<dbReference type="HOGENOM" id="CLU_1854492_0_0_1"/>
<protein>
    <submittedName>
        <fullName evidence="2">Uncharacterized protein</fullName>
    </submittedName>
</protein>
<organism evidence="2 3">
    <name type="scientific">Ciona intestinalis</name>
    <name type="common">Transparent sea squirt</name>
    <name type="synonym">Ascidia intestinalis</name>
    <dbReference type="NCBI Taxonomy" id="7719"/>
    <lineage>
        <taxon>Eukaryota</taxon>
        <taxon>Metazoa</taxon>
        <taxon>Chordata</taxon>
        <taxon>Tunicata</taxon>
        <taxon>Ascidiacea</taxon>
        <taxon>Phlebobranchia</taxon>
        <taxon>Cionidae</taxon>
        <taxon>Ciona</taxon>
    </lineage>
</organism>
<reference evidence="2" key="2">
    <citation type="journal article" date="2008" name="Genome Biol.">
        <title>Improved genome assembly and evidence-based global gene model set for the chordate Ciona intestinalis: new insight into intron and operon populations.</title>
        <authorList>
            <person name="Satou Y."/>
            <person name="Mineta K."/>
            <person name="Ogasawara M."/>
            <person name="Sasakura Y."/>
            <person name="Shoguchi E."/>
            <person name="Ueno K."/>
            <person name="Yamada L."/>
            <person name="Matsumoto J."/>
            <person name="Wasserscheid J."/>
            <person name="Dewar K."/>
            <person name="Wiley G.B."/>
            <person name="Macmil S.L."/>
            <person name="Roe B.A."/>
            <person name="Zeller R.W."/>
            <person name="Hastings K.E."/>
            <person name="Lemaire P."/>
            <person name="Lindquist E."/>
            <person name="Endo T."/>
            <person name="Hotta K."/>
            <person name="Inaba K."/>
        </authorList>
    </citation>
    <scope>NUCLEOTIDE SEQUENCE [LARGE SCALE GENOMIC DNA]</scope>
    <source>
        <strain evidence="2">wild type</strain>
    </source>
</reference>
<dbReference type="EMBL" id="EAAA01000541">
    <property type="status" value="NOT_ANNOTATED_CDS"/>
    <property type="molecule type" value="Genomic_DNA"/>
</dbReference>
<evidence type="ECO:0000256" key="1">
    <source>
        <dbReference type="SAM" id="Phobius"/>
    </source>
</evidence>
<evidence type="ECO:0000313" key="3">
    <source>
        <dbReference type="Proteomes" id="UP000008144"/>
    </source>
</evidence>
<dbReference type="AlphaFoldDB" id="H2XSL7"/>
<proteinExistence type="predicted"/>
<name>H2XSL7_CIOIN</name>
<dbReference type="InParanoid" id="H2XSL7"/>
<keyword evidence="1" id="KW-0812">Transmembrane</keyword>
<keyword evidence="1" id="KW-0472">Membrane</keyword>
<reference evidence="3" key="1">
    <citation type="journal article" date="2002" name="Science">
        <title>The draft genome of Ciona intestinalis: insights into chordate and vertebrate origins.</title>
        <authorList>
            <person name="Dehal P."/>
            <person name="Satou Y."/>
            <person name="Campbell R.K."/>
            <person name="Chapman J."/>
            <person name="Degnan B."/>
            <person name="De Tomaso A."/>
            <person name="Davidson B."/>
            <person name="Di Gregorio A."/>
            <person name="Gelpke M."/>
            <person name="Goodstein D.M."/>
            <person name="Harafuji N."/>
            <person name="Hastings K.E."/>
            <person name="Ho I."/>
            <person name="Hotta K."/>
            <person name="Huang W."/>
            <person name="Kawashima T."/>
            <person name="Lemaire P."/>
            <person name="Martinez D."/>
            <person name="Meinertzhagen I.A."/>
            <person name="Necula S."/>
            <person name="Nonaka M."/>
            <person name="Putnam N."/>
            <person name="Rash S."/>
            <person name="Saiga H."/>
            <person name="Satake M."/>
            <person name="Terry A."/>
            <person name="Yamada L."/>
            <person name="Wang H.G."/>
            <person name="Awazu S."/>
            <person name="Azumi K."/>
            <person name="Boore J."/>
            <person name="Branno M."/>
            <person name="Chin-Bow S."/>
            <person name="DeSantis R."/>
            <person name="Doyle S."/>
            <person name="Francino P."/>
            <person name="Keys D.N."/>
            <person name="Haga S."/>
            <person name="Hayashi H."/>
            <person name="Hino K."/>
            <person name="Imai K.S."/>
            <person name="Inaba K."/>
            <person name="Kano S."/>
            <person name="Kobayashi K."/>
            <person name="Kobayashi M."/>
            <person name="Lee B.I."/>
            <person name="Makabe K.W."/>
            <person name="Manohar C."/>
            <person name="Matassi G."/>
            <person name="Medina M."/>
            <person name="Mochizuki Y."/>
            <person name="Mount S."/>
            <person name="Morishita T."/>
            <person name="Miura S."/>
            <person name="Nakayama A."/>
            <person name="Nishizaka S."/>
            <person name="Nomoto H."/>
            <person name="Ohta F."/>
            <person name="Oishi K."/>
            <person name="Rigoutsos I."/>
            <person name="Sano M."/>
            <person name="Sasaki A."/>
            <person name="Sasakura Y."/>
            <person name="Shoguchi E."/>
            <person name="Shin-i T."/>
            <person name="Spagnuolo A."/>
            <person name="Stainier D."/>
            <person name="Suzuki M.M."/>
            <person name="Tassy O."/>
            <person name="Takatori N."/>
            <person name="Tokuoka M."/>
            <person name="Yagi K."/>
            <person name="Yoshizaki F."/>
            <person name="Wada S."/>
            <person name="Zhang C."/>
            <person name="Hyatt P.D."/>
            <person name="Larimer F."/>
            <person name="Detter C."/>
            <person name="Doggett N."/>
            <person name="Glavina T."/>
            <person name="Hawkins T."/>
            <person name="Richardson P."/>
            <person name="Lucas S."/>
            <person name="Kohara Y."/>
            <person name="Levine M."/>
            <person name="Satoh N."/>
            <person name="Rokhsar D.S."/>
        </authorList>
    </citation>
    <scope>NUCLEOTIDE SEQUENCE [LARGE SCALE GENOMIC DNA]</scope>
</reference>
<reference evidence="2" key="4">
    <citation type="submission" date="2025-09" db="UniProtKB">
        <authorList>
            <consortium name="Ensembl"/>
        </authorList>
    </citation>
    <scope>IDENTIFICATION</scope>
</reference>
<feature type="transmembrane region" description="Helical" evidence="1">
    <location>
        <begin position="54"/>
        <end position="75"/>
    </location>
</feature>
<keyword evidence="3" id="KW-1185">Reference proteome</keyword>